<proteinExistence type="predicted"/>
<protein>
    <submittedName>
        <fullName evidence="1">Uncharacterized protein</fullName>
    </submittedName>
</protein>
<keyword evidence="2" id="KW-1185">Reference proteome</keyword>
<gene>
    <name evidence="1" type="ORF">WCD58_25545</name>
</gene>
<reference evidence="1 2" key="1">
    <citation type="submission" date="2024-03" db="EMBL/GenBank/DDBJ databases">
        <title>Actinomycetospora sp. OC33-EN07, a novel actinomycete isolated from wild orchid (Aerides multiflora).</title>
        <authorList>
            <person name="Suriyachadkun C."/>
        </authorList>
    </citation>
    <scope>NUCLEOTIDE SEQUENCE [LARGE SCALE GENOMIC DNA]</scope>
    <source>
        <strain evidence="1 2">OC33-EN07</strain>
    </source>
</reference>
<evidence type="ECO:0000313" key="2">
    <source>
        <dbReference type="Proteomes" id="UP001369736"/>
    </source>
</evidence>
<organism evidence="1 2">
    <name type="scientific">Actinomycetospora flava</name>
    <dbReference type="NCBI Taxonomy" id="3129232"/>
    <lineage>
        <taxon>Bacteria</taxon>
        <taxon>Bacillati</taxon>
        <taxon>Actinomycetota</taxon>
        <taxon>Actinomycetes</taxon>
        <taxon>Pseudonocardiales</taxon>
        <taxon>Pseudonocardiaceae</taxon>
        <taxon>Actinomycetospora</taxon>
    </lineage>
</organism>
<dbReference type="Proteomes" id="UP001369736">
    <property type="component" value="Unassembled WGS sequence"/>
</dbReference>
<accession>A0ABU8MB22</accession>
<name>A0ABU8MB22_9PSEU</name>
<comment type="caution">
    <text evidence="1">The sequence shown here is derived from an EMBL/GenBank/DDBJ whole genome shotgun (WGS) entry which is preliminary data.</text>
</comment>
<dbReference type="EMBL" id="JBBEGM010000012">
    <property type="protein sequence ID" value="MEJ2864545.1"/>
    <property type="molecule type" value="Genomic_DNA"/>
</dbReference>
<dbReference type="RefSeq" id="WP_337705908.1">
    <property type="nucleotide sequence ID" value="NZ_JBBEGM010000012.1"/>
</dbReference>
<sequence length="90" mass="8999">MTSTATLERPTATTVSMKAAVTGRDRAILAAIAAGRVAVASGTGFALVVDGYRCADQFAGARLRAAGLIRVAPTGTPELTPAARALLTAA</sequence>
<evidence type="ECO:0000313" key="1">
    <source>
        <dbReference type="EMBL" id="MEJ2864545.1"/>
    </source>
</evidence>